<proteinExistence type="predicted"/>
<comment type="caution">
    <text evidence="2">The sequence shown here is derived from an EMBL/GenBank/DDBJ whole genome shotgun (WGS) entry which is preliminary data.</text>
</comment>
<name>A0A2R6AYT4_9ARCH</name>
<dbReference type="Pfam" id="PF14947">
    <property type="entry name" value="HTH_45"/>
    <property type="match status" value="1"/>
</dbReference>
<dbReference type="Proteomes" id="UP000240322">
    <property type="component" value="Unassembled WGS sequence"/>
</dbReference>
<dbReference type="AlphaFoldDB" id="A0A2R6AYT4"/>
<accession>A0A2R6AYT4</accession>
<dbReference type="EMBL" id="NEXE01000023">
    <property type="protein sequence ID" value="PSN91534.1"/>
    <property type="molecule type" value="Genomic_DNA"/>
</dbReference>
<gene>
    <name evidence="2" type="ORF">B9Q03_03865</name>
</gene>
<evidence type="ECO:0000313" key="2">
    <source>
        <dbReference type="EMBL" id="PSN91534.1"/>
    </source>
</evidence>
<organism evidence="2 3">
    <name type="scientific">Candidatus Marsarchaeota G2 archaeon OSP_D</name>
    <dbReference type="NCBI Taxonomy" id="1978157"/>
    <lineage>
        <taxon>Archaea</taxon>
        <taxon>Candidatus Marsarchaeota</taxon>
        <taxon>Candidatus Marsarchaeota group 2</taxon>
    </lineage>
</organism>
<dbReference type="InterPro" id="IPR038723">
    <property type="entry name" value="ArnR1-like_HTH"/>
</dbReference>
<reference evidence="2 3" key="1">
    <citation type="submission" date="2017-04" db="EMBL/GenBank/DDBJ databases">
        <title>Novel microbial lineages endemic to geothermal iron-oxide mats fill important gaps in the evolutionary history of Archaea.</title>
        <authorList>
            <person name="Jay Z.J."/>
            <person name="Beam J.P."/>
            <person name="Dlakic M."/>
            <person name="Rusch D.B."/>
            <person name="Kozubal M.A."/>
            <person name="Inskeep W.P."/>
        </authorList>
    </citation>
    <scope>NUCLEOTIDE SEQUENCE [LARGE SCALE GENOMIC DNA]</scope>
    <source>
        <strain evidence="2">OSP_D</strain>
    </source>
</reference>
<dbReference type="Gene3D" id="1.10.10.10">
    <property type="entry name" value="Winged helix-like DNA-binding domain superfamily/Winged helix DNA-binding domain"/>
    <property type="match status" value="1"/>
</dbReference>
<sequence>MSVKKKRTKLDLYATILEVVRRFDGGARVTKISYGVGMPVDRLRVFLKELEQFGFLVRTTGESRETLYRVTSRGQRYLKTYWQLVGLLEPIDIHD</sequence>
<feature type="domain" description="ArnR1-like winged helix-turn-helix" evidence="1">
    <location>
        <begin position="6"/>
        <end position="82"/>
    </location>
</feature>
<evidence type="ECO:0000313" key="3">
    <source>
        <dbReference type="Proteomes" id="UP000240322"/>
    </source>
</evidence>
<dbReference type="InterPro" id="IPR036388">
    <property type="entry name" value="WH-like_DNA-bd_sf"/>
</dbReference>
<evidence type="ECO:0000259" key="1">
    <source>
        <dbReference type="Pfam" id="PF14947"/>
    </source>
</evidence>
<protein>
    <recommendedName>
        <fullName evidence="1">ArnR1-like winged helix-turn-helix domain-containing protein</fullName>
    </recommendedName>
</protein>
<dbReference type="SUPFAM" id="SSF46785">
    <property type="entry name" value="Winged helix' DNA-binding domain"/>
    <property type="match status" value="1"/>
</dbReference>
<dbReference type="InterPro" id="IPR036390">
    <property type="entry name" value="WH_DNA-bd_sf"/>
</dbReference>